<evidence type="ECO:0000313" key="3">
    <source>
        <dbReference type="EMBL" id="ABQ69446.1"/>
    </source>
</evidence>
<dbReference type="EMBL" id="CP000699">
    <property type="protein sequence ID" value="ABQ69446.1"/>
    <property type="molecule type" value="Genomic_DNA"/>
</dbReference>
<feature type="chain" id="PRO_5039947120" evidence="2">
    <location>
        <begin position="21"/>
        <end position="1032"/>
    </location>
</feature>
<protein>
    <submittedName>
        <fullName evidence="3">Uncharacterized protein</fullName>
    </submittedName>
</protein>
<organism evidence="3 4">
    <name type="scientific">Rhizorhabdus wittichii (strain DSM 6014 / CCUG 31198 / JCM 15750 / NBRC 105917 / EY 4224 / RW1)</name>
    <name type="common">Sphingomonas wittichii</name>
    <dbReference type="NCBI Taxonomy" id="392499"/>
    <lineage>
        <taxon>Bacteria</taxon>
        <taxon>Pseudomonadati</taxon>
        <taxon>Pseudomonadota</taxon>
        <taxon>Alphaproteobacteria</taxon>
        <taxon>Sphingomonadales</taxon>
        <taxon>Sphingomonadaceae</taxon>
        <taxon>Rhizorhabdus</taxon>
    </lineage>
</organism>
<sequence length="1032" mass="110139">MLRKALVVLALSAALPPAGAQASCPLDYGKKLLRWVDEDAGRQSLTLTEADFKARTFNAFLIGFEELNRRTADVAARLDALTAAVRASESAIDAATTVGGADQETVRAILRDQNAASIEGALAQLRTELAVLQRLHRELMADPTLDRFQLAGLGNVGRASLVASLQEMGDLTQLDLAQRYGFYVGVTIADDGRITGAGDPPPNVTMVDNVAFALSYYTGPYAPFVMAAYLMGRHAWNEQECRRERKRQDRLVSRASRRLGKVLIKPDAQFALYEKLFIENRALFEANTSPALRDAQDKLLERWKNLVAFNAERSAAAHAVLSAAVVENVRRQAAGGGPLDRLFENLGRARLSSDIGRTASYAARKELVAMGACRDAGGLRALEALDEANGYAESVYEAFANQRSLATLQPLLDSRMQASKTARDRAAQLRATLPAGGCTRDAKPAPDGGAETPVAEPALQAAFVEKRGIAMKAMAADGPAGLGELGFCILWQDGSGRFGCGRGGGPSYASQFAAASAQGQSILGRAIDGGYRADARISAGIDGVRANIERRIGEVTARFEPARAAMGAWSDQNRLALQALSSVAATRLDGERADRLRFSTAHMQATATARIQIDQFLAAPSADASATALASAIGAPQLGLPRLAEADIPADAPPVAGISAPARAYAADQALPARSILQERRKVQRDMSPGSPARRIADDALDSAARLAANGASDELVDALVTDAAAMRFFERGDLPVRTVAIIDEAGGLQRVPLLDPAALPRESLLARLRDYRGDETVLDAGIAGLQAEGSGLTPQGRRVLDAADQLRLKAAQRLHSGDPVAAQVAQELAKPLVDLAVSLSPLGWPRDVYESFSGSDLLSGESLDTFGYTAAVFGAVTFGGGKPVLKAIDFVRGLTVAGHHVDDVARIFDVAHAIDQGVLANSSGHAIMRLDATRPGARLFTDDVLEDALNTGTRFWDAEHDSIVVFEQVSRAGERRAGVAVAWREMRVTTVVEEFRTDRELLNATIGVGHPRTDLQRFYPLEDIDLTPFLY</sequence>
<keyword evidence="2" id="KW-0732">Signal</keyword>
<accession>A0A9J9HCY0</accession>
<evidence type="ECO:0000256" key="1">
    <source>
        <dbReference type="SAM" id="Coils"/>
    </source>
</evidence>
<proteinExistence type="predicted"/>
<feature type="coiled-coil region" evidence="1">
    <location>
        <begin position="115"/>
        <end position="142"/>
    </location>
</feature>
<dbReference type="OrthoDB" id="9906311at2"/>
<dbReference type="Proteomes" id="UP000001989">
    <property type="component" value="Chromosome"/>
</dbReference>
<evidence type="ECO:0000313" key="4">
    <source>
        <dbReference type="Proteomes" id="UP000001989"/>
    </source>
</evidence>
<dbReference type="AlphaFoldDB" id="A0A9J9HCY0"/>
<keyword evidence="1" id="KW-0175">Coiled coil</keyword>
<keyword evidence="4" id="KW-1185">Reference proteome</keyword>
<evidence type="ECO:0000256" key="2">
    <source>
        <dbReference type="SAM" id="SignalP"/>
    </source>
</evidence>
<dbReference type="KEGG" id="swi:Swit_3097"/>
<feature type="signal peptide" evidence="2">
    <location>
        <begin position="1"/>
        <end position="20"/>
    </location>
</feature>
<name>A0A9J9HCY0_RHIWR</name>
<reference evidence="3 4" key="1">
    <citation type="journal article" date="2010" name="J. Bacteriol.">
        <title>Genome sequence of the dioxin-mineralizing bacterium Sphingomonas wittichii RW1.</title>
        <authorList>
            <person name="Miller T.R."/>
            <person name="Delcher A.L."/>
            <person name="Salzberg S.L."/>
            <person name="Saunders E."/>
            <person name="Detter J.C."/>
            <person name="Halden R.U."/>
        </authorList>
    </citation>
    <scope>NUCLEOTIDE SEQUENCE [LARGE SCALE GENOMIC DNA]</scope>
    <source>
        <strain evidence="4">DSM 6014 / CCUG 31198 / JCM 15750 / NBRC 105917 / EY 4224 / RW1</strain>
    </source>
</reference>
<gene>
    <name evidence="3" type="ordered locus">Swit_3097</name>
</gene>